<reference evidence="8 9" key="1">
    <citation type="submission" date="2018-06" db="EMBL/GenBank/DDBJ databases">
        <title>Genomic Encyclopedia of Type Strains, Phase IV (KMG-IV): sequencing the most valuable type-strain genomes for metagenomic binning, comparative biology and taxonomic classification.</title>
        <authorList>
            <person name="Goeker M."/>
        </authorList>
    </citation>
    <scope>NUCLEOTIDE SEQUENCE [LARGE SCALE GENOMIC DNA]</scope>
    <source>
        <strain evidence="8 9">DSM 22112</strain>
    </source>
</reference>
<keyword evidence="5 6" id="KW-0694">RNA-binding</keyword>
<dbReference type="GO" id="GO:0001682">
    <property type="term" value="P:tRNA 5'-leader removal"/>
    <property type="evidence" value="ECO:0007669"/>
    <property type="project" value="UniProtKB-UniRule"/>
</dbReference>
<dbReference type="InterPro" id="IPR014721">
    <property type="entry name" value="Ribsml_uS5_D2-typ_fold_subgr"/>
</dbReference>
<dbReference type="InterPro" id="IPR020568">
    <property type="entry name" value="Ribosomal_Su5_D2-typ_SF"/>
</dbReference>
<comment type="subunit">
    <text evidence="6">Consists of a catalytic RNA component (M1 or rnpB) and a protein subunit.</text>
</comment>
<dbReference type="Proteomes" id="UP000253490">
    <property type="component" value="Unassembled WGS sequence"/>
</dbReference>
<dbReference type="SUPFAM" id="SSF54211">
    <property type="entry name" value="Ribosomal protein S5 domain 2-like"/>
    <property type="match status" value="1"/>
</dbReference>
<evidence type="ECO:0000256" key="3">
    <source>
        <dbReference type="ARBA" id="ARBA00022759"/>
    </source>
</evidence>
<dbReference type="OrthoDB" id="9810867at2"/>
<dbReference type="GO" id="GO:0042781">
    <property type="term" value="F:3'-tRNA processing endoribonuclease activity"/>
    <property type="evidence" value="ECO:0007669"/>
    <property type="project" value="TreeGrafter"/>
</dbReference>
<evidence type="ECO:0000256" key="4">
    <source>
        <dbReference type="ARBA" id="ARBA00022801"/>
    </source>
</evidence>
<dbReference type="GO" id="GO:0030677">
    <property type="term" value="C:ribonuclease P complex"/>
    <property type="evidence" value="ECO:0007669"/>
    <property type="project" value="TreeGrafter"/>
</dbReference>
<evidence type="ECO:0000256" key="2">
    <source>
        <dbReference type="ARBA" id="ARBA00022722"/>
    </source>
</evidence>
<comment type="catalytic activity">
    <reaction evidence="6">
        <text>Endonucleolytic cleavage of RNA, removing 5'-extranucleotides from tRNA precursor.</text>
        <dbReference type="EC" id="3.1.26.5"/>
    </reaction>
</comment>
<comment type="function">
    <text evidence="6">RNaseP catalyzes the removal of the 5'-leader sequence from pre-tRNA to produce the mature 5'-terminus. It can also cleave other RNA substrates such as 4.5S RNA. The protein component plays an auxiliary but essential role in vivo by binding to the 5'-leader sequence and broadening the substrate specificity of the ribozyme.</text>
</comment>
<dbReference type="GO" id="GO:0004526">
    <property type="term" value="F:ribonuclease P activity"/>
    <property type="evidence" value="ECO:0007669"/>
    <property type="project" value="UniProtKB-UniRule"/>
</dbReference>
<evidence type="ECO:0000313" key="8">
    <source>
        <dbReference type="EMBL" id="RBP62106.1"/>
    </source>
</evidence>
<organism evidence="8 9">
    <name type="scientific">Alkalibaculum bacchi</name>
    <dbReference type="NCBI Taxonomy" id="645887"/>
    <lineage>
        <taxon>Bacteria</taxon>
        <taxon>Bacillati</taxon>
        <taxon>Bacillota</taxon>
        <taxon>Clostridia</taxon>
        <taxon>Eubacteriales</taxon>
        <taxon>Eubacteriaceae</taxon>
        <taxon>Alkalibaculum</taxon>
    </lineage>
</organism>
<evidence type="ECO:0000256" key="6">
    <source>
        <dbReference type="HAMAP-Rule" id="MF_00227"/>
    </source>
</evidence>
<keyword evidence="2 6" id="KW-0540">Nuclease</keyword>
<evidence type="ECO:0000256" key="5">
    <source>
        <dbReference type="ARBA" id="ARBA00022884"/>
    </source>
</evidence>
<dbReference type="PANTHER" id="PTHR33992">
    <property type="entry name" value="RIBONUCLEASE P PROTEIN COMPONENT"/>
    <property type="match status" value="1"/>
</dbReference>
<dbReference type="RefSeq" id="WP_113921040.1">
    <property type="nucleotide sequence ID" value="NZ_QNRX01000012.1"/>
</dbReference>
<keyword evidence="1 6" id="KW-0819">tRNA processing</keyword>
<dbReference type="AlphaFoldDB" id="A0A366I5H0"/>
<keyword evidence="3 6" id="KW-0255">Endonuclease</keyword>
<dbReference type="Gene3D" id="3.30.230.10">
    <property type="match status" value="1"/>
</dbReference>
<comment type="similarity">
    <text evidence="6">Belongs to the RnpA family.</text>
</comment>
<dbReference type="EMBL" id="QNRX01000012">
    <property type="protein sequence ID" value="RBP62106.1"/>
    <property type="molecule type" value="Genomic_DNA"/>
</dbReference>
<dbReference type="EC" id="3.1.26.5" evidence="6 7"/>
<keyword evidence="4 6" id="KW-0378">Hydrolase</keyword>
<sequence>MGKIESFSNRTFQKVYKKGKSYGNKLLIMYYVENNLNCNRLGITVSKKNGNSVVRHRVKRLIKESYRINAKKFIAGYDIIFIARVGIESSSFSQVESAVKHLMKKNNLVKK</sequence>
<name>A0A366I5H0_9FIRM</name>
<proteinExistence type="inferred from homology"/>
<keyword evidence="9" id="KW-1185">Reference proteome</keyword>
<dbReference type="GO" id="GO:0000049">
    <property type="term" value="F:tRNA binding"/>
    <property type="evidence" value="ECO:0007669"/>
    <property type="project" value="UniProtKB-UniRule"/>
</dbReference>
<evidence type="ECO:0000256" key="1">
    <source>
        <dbReference type="ARBA" id="ARBA00022694"/>
    </source>
</evidence>
<evidence type="ECO:0000313" key="9">
    <source>
        <dbReference type="Proteomes" id="UP000253490"/>
    </source>
</evidence>
<dbReference type="NCBIfam" id="TIGR00188">
    <property type="entry name" value="rnpA"/>
    <property type="match status" value="1"/>
</dbReference>
<dbReference type="PANTHER" id="PTHR33992:SF1">
    <property type="entry name" value="RIBONUCLEASE P PROTEIN COMPONENT"/>
    <property type="match status" value="1"/>
</dbReference>
<dbReference type="Pfam" id="PF00825">
    <property type="entry name" value="Ribonuclease_P"/>
    <property type="match status" value="1"/>
</dbReference>
<dbReference type="HAMAP" id="MF_00227">
    <property type="entry name" value="RNase_P"/>
    <property type="match status" value="1"/>
</dbReference>
<evidence type="ECO:0000256" key="7">
    <source>
        <dbReference type="NCBIfam" id="TIGR00188"/>
    </source>
</evidence>
<protein>
    <recommendedName>
        <fullName evidence="6 7">Ribonuclease P protein component</fullName>
        <shortName evidence="6">RNase P protein</shortName>
        <shortName evidence="6">RNaseP protein</shortName>
        <ecNumber evidence="6 7">3.1.26.5</ecNumber>
    </recommendedName>
    <alternativeName>
        <fullName evidence="6">Protein C5</fullName>
    </alternativeName>
</protein>
<gene>
    <name evidence="6" type="primary">rnpA</name>
    <name evidence="8" type="ORF">DES36_11279</name>
</gene>
<dbReference type="InterPro" id="IPR000100">
    <property type="entry name" value="RNase_P"/>
</dbReference>
<accession>A0A366I5H0</accession>
<comment type="caution">
    <text evidence="8">The sequence shown here is derived from an EMBL/GenBank/DDBJ whole genome shotgun (WGS) entry which is preliminary data.</text>
</comment>